<organism evidence="2 3">
    <name type="scientific">Candidatus Muproteobacteria bacterium RBG_19FT_COMBO_61_10</name>
    <dbReference type="NCBI Taxonomy" id="1817761"/>
    <lineage>
        <taxon>Bacteria</taxon>
        <taxon>Pseudomonadati</taxon>
        <taxon>Pseudomonadota</taxon>
        <taxon>Candidatus Muproteobacteria</taxon>
    </lineage>
</organism>
<feature type="coiled-coil region" evidence="1">
    <location>
        <begin position="43"/>
        <end position="77"/>
    </location>
</feature>
<reference evidence="2 3" key="1">
    <citation type="journal article" date="2016" name="Nat. Commun.">
        <title>Thousands of microbial genomes shed light on interconnected biogeochemical processes in an aquifer system.</title>
        <authorList>
            <person name="Anantharaman K."/>
            <person name="Brown C.T."/>
            <person name="Hug L.A."/>
            <person name="Sharon I."/>
            <person name="Castelle C.J."/>
            <person name="Probst A.J."/>
            <person name="Thomas B.C."/>
            <person name="Singh A."/>
            <person name="Wilkins M.J."/>
            <person name="Karaoz U."/>
            <person name="Brodie E.L."/>
            <person name="Williams K.H."/>
            <person name="Hubbard S.S."/>
            <person name="Banfield J.F."/>
        </authorList>
    </citation>
    <scope>NUCLEOTIDE SEQUENCE [LARGE SCALE GENOMIC DNA]</scope>
</reference>
<dbReference type="EMBL" id="MFSV01000167">
    <property type="protein sequence ID" value="OGI56866.1"/>
    <property type="molecule type" value="Genomic_DNA"/>
</dbReference>
<gene>
    <name evidence="2" type="ORF">A2V58_05290</name>
</gene>
<dbReference type="AlphaFoldDB" id="A0A1F6UHQ0"/>
<evidence type="ECO:0000313" key="2">
    <source>
        <dbReference type="EMBL" id="OGI56866.1"/>
    </source>
</evidence>
<sequence>MFDAFLTATLQQSLDVLSGLLERFDGADIAEIKACVQTIAELADQALLAVSRASRELDAEREDAQKAHKAADNALARAREGKAPLDASVERLLAELRDNGVEPVIVSDVVRITQKDWQPVIEGYLDHGNLQALLVREADERRAFDIYRSMSGRRAVYGAKIVM</sequence>
<comment type="caution">
    <text evidence="2">The sequence shown here is derived from an EMBL/GenBank/DDBJ whole genome shotgun (WGS) entry which is preliminary data.</text>
</comment>
<protein>
    <submittedName>
        <fullName evidence="2">Uncharacterized protein</fullName>
    </submittedName>
</protein>
<keyword evidence="1" id="KW-0175">Coiled coil</keyword>
<name>A0A1F6UHQ0_9PROT</name>
<dbReference type="Proteomes" id="UP000177950">
    <property type="component" value="Unassembled WGS sequence"/>
</dbReference>
<proteinExistence type="predicted"/>
<evidence type="ECO:0000313" key="3">
    <source>
        <dbReference type="Proteomes" id="UP000177950"/>
    </source>
</evidence>
<accession>A0A1F6UHQ0</accession>
<evidence type="ECO:0000256" key="1">
    <source>
        <dbReference type="SAM" id="Coils"/>
    </source>
</evidence>